<sequence length="51" mass="5783">MVGDYYIKGVDDPALWAGEVGNSWCTTDDINDSWRTVTFKGLEHDFLLFLA</sequence>
<keyword evidence="2" id="KW-1185">Reference proteome</keyword>
<evidence type="ECO:0000313" key="1">
    <source>
        <dbReference type="EMBL" id="EEF39350.1"/>
    </source>
</evidence>
<dbReference type="AlphaFoldDB" id="B9SAM7"/>
<dbReference type="InterPro" id="IPR013785">
    <property type="entry name" value="Aldolase_TIM"/>
</dbReference>
<dbReference type="EMBL" id="EQ973907">
    <property type="protein sequence ID" value="EEF39350.1"/>
    <property type="molecule type" value="Genomic_DNA"/>
</dbReference>
<gene>
    <name evidence="1" type="ORF">RCOM_1105010</name>
</gene>
<name>B9SAM7_RICCO</name>
<dbReference type="InParanoid" id="B9SAM7"/>
<reference evidence="2" key="1">
    <citation type="journal article" date="2010" name="Nat. Biotechnol.">
        <title>Draft genome sequence of the oilseed species Ricinus communis.</title>
        <authorList>
            <person name="Chan A.P."/>
            <person name="Crabtree J."/>
            <person name="Zhao Q."/>
            <person name="Lorenzi H."/>
            <person name="Orvis J."/>
            <person name="Puiu D."/>
            <person name="Melake-Berhan A."/>
            <person name="Jones K.M."/>
            <person name="Redman J."/>
            <person name="Chen G."/>
            <person name="Cahoon E.B."/>
            <person name="Gedil M."/>
            <person name="Stanke M."/>
            <person name="Haas B.J."/>
            <person name="Wortman J.R."/>
            <person name="Fraser-Liggett C.M."/>
            <person name="Ravel J."/>
            <person name="Rabinowicz P.D."/>
        </authorList>
    </citation>
    <scope>NUCLEOTIDE SEQUENCE [LARGE SCALE GENOMIC DNA]</scope>
    <source>
        <strain evidence="2">cv. Hale</strain>
    </source>
</reference>
<dbReference type="Gene3D" id="3.20.20.70">
    <property type="entry name" value="Aldolase class I"/>
    <property type="match status" value="1"/>
</dbReference>
<dbReference type="STRING" id="3988.B9SAM7"/>
<protein>
    <submittedName>
        <fullName evidence="1">Uncharacterized protein</fullName>
    </submittedName>
</protein>
<evidence type="ECO:0000313" key="2">
    <source>
        <dbReference type="Proteomes" id="UP000008311"/>
    </source>
</evidence>
<dbReference type="Proteomes" id="UP000008311">
    <property type="component" value="Unassembled WGS sequence"/>
</dbReference>
<accession>B9SAM7</accession>
<organism evidence="1 2">
    <name type="scientific">Ricinus communis</name>
    <name type="common">Castor bean</name>
    <dbReference type="NCBI Taxonomy" id="3988"/>
    <lineage>
        <taxon>Eukaryota</taxon>
        <taxon>Viridiplantae</taxon>
        <taxon>Streptophyta</taxon>
        <taxon>Embryophyta</taxon>
        <taxon>Tracheophyta</taxon>
        <taxon>Spermatophyta</taxon>
        <taxon>Magnoliopsida</taxon>
        <taxon>eudicotyledons</taxon>
        <taxon>Gunneridae</taxon>
        <taxon>Pentapetalae</taxon>
        <taxon>rosids</taxon>
        <taxon>fabids</taxon>
        <taxon>Malpighiales</taxon>
        <taxon>Euphorbiaceae</taxon>
        <taxon>Acalyphoideae</taxon>
        <taxon>Acalypheae</taxon>
        <taxon>Ricinus</taxon>
    </lineage>
</organism>
<proteinExistence type="predicted"/>